<dbReference type="SUPFAM" id="SSF47336">
    <property type="entry name" value="ACP-like"/>
    <property type="match status" value="1"/>
</dbReference>
<dbReference type="GO" id="GO:0005737">
    <property type="term" value="C:cytoplasm"/>
    <property type="evidence" value="ECO:0007669"/>
    <property type="project" value="TreeGrafter"/>
</dbReference>
<dbReference type="GO" id="GO:0004312">
    <property type="term" value="F:fatty acid synthase activity"/>
    <property type="evidence" value="ECO:0007669"/>
    <property type="project" value="TreeGrafter"/>
</dbReference>
<dbReference type="InterPro" id="IPR020841">
    <property type="entry name" value="PKS_Beta-ketoAc_synthase_dom"/>
</dbReference>
<dbReference type="GO" id="GO:0071770">
    <property type="term" value="P:DIM/DIP cell wall layer assembly"/>
    <property type="evidence" value="ECO:0007669"/>
    <property type="project" value="TreeGrafter"/>
</dbReference>
<feature type="region of interest" description="Disordered" evidence="4">
    <location>
        <begin position="1"/>
        <end position="32"/>
    </location>
</feature>
<evidence type="ECO:0000313" key="8">
    <source>
        <dbReference type="Proteomes" id="UP001159370"/>
    </source>
</evidence>
<dbReference type="Gene3D" id="1.10.1200.10">
    <property type="entry name" value="ACP-like"/>
    <property type="match status" value="1"/>
</dbReference>
<dbReference type="Pfam" id="PF22621">
    <property type="entry name" value="CurL-like_PKS_C"/>
    <property type="match status" value="1"/>
</dbReference>
<dbReference type="FunFam" id="3.40.47.10:FF:000019">
    <property type="entry name" value="Polyketide synthase type I"/>
    <property type="match status" value="1"/>
</dbReference>
<dbReference type="GO" id="GO:0005886">
    <property type="term" value="C:plasma membrane"/>
    <property type="evidence" value="ECO:0007669"/>
    <property type="project" value="TreeGrafter"/>
</dbReference>
<dbReference type="GO" id="GO:0004315">
    <property type="term" value="F:3-oxoacyl-[acyl-carrier-protein] synthase activity"/>
    <property type="evidence" value="ECO:0007669"/>
    <property type="project" value="InterPro"/>
</dbReference>
<dbReference type="PROSITE" id="PS50075">
    <property type="entry name" value="CARRIER"/>
    <property type="match status" value="1"/>
</dbReference>
<dbReference type="InterPro" id="IPR016035">
    <property type="entry name" value="Acyl_Trfase/lysoPLipase"/>
</dbReference>
<keyword evidence="3" id="KW-0808">Transferase</keyword>
<accession>A0AA43H0I4</accession>
<dbReference type="Gene3D" id="3.40.47.10">
    <property type="match status" value="1"/>
</dbReference>
<name>A0AA43H0I4_9CYAN</name>
<feature type="compositionally biased region" description="Polar residues" evidence="4">
    <location>
        <begin position="1"/>
        <end position="13"/>
    </location>
</feature>
<dbReference type="PANTHER" id="PTHR43775">
    <property type="entry name" value="FATTY ACID SYNTHASE"/>
    <property type="match status" value="1"/>
</dbReference>
<dbReference type="InterPro" id="IPR018201">
    <property type="entry name" value="Ketoacyl_synth_AS"/>
</dbReference>
<evidence type="ECO:0000313" key="7">
    <source>
        <dbReference type="EMBL" id="MDH6064914.1"/>
    </source>
</evidence>
<dbReference type="Pfam" id="PF02801">
    <property type="entry name" value="Ketoacyl-synt_C"/>
    <property type="match status" value="1"/>
</dbReference>
<dbReference type="InterPro" id="IPR014043">
    <property type="entry name" value="Acyl_transferase_dom"/>
</dbReference>
<dbReference type="InterPro" id="IPR020806">
    <property type="entry name" value="PKS_PP-bd"/>
</dbReference>
<comment type="caution">
    <text evidence="7">The sequence shown here is derived from an EMBL/GenBank/DDBJ whole genome shotgun (WGS) entry which is preliminary data.</text>
</comment>
<feature type="domain" description="Ketosynthase family 3 (KS3)" evidence="6">
    <location>
        <begin position="36"/>
        <end position="473"/>
    </location>
</feature>
<dbReference type="Pfam" id="PF00698">
    <property type="entry name" value="Acyl_transf_1"/>
    <property type="match status" value="1"/>
</dbReference>
<keyword evidence="2" id="KW-0597">Phosphoprotein</keyword>
<reference evidence="7 8" key="1">
    <citation type="journal article" date="2023" name="J. Phycol.">
        <title>Chrysosporum ovalisporum is synonymous with the true-branching cyanobacterium Umezakia natans (Nostocales/Aphanizomenonaceae).</title>
        <authorList>
            <person name="McGregor G.B."/>
            <person name="Sendall B.C."/>
            <person name="Niiyama Y."/>
            <person name="Tuji A."/>
            <person name="Willis A."/>
        </authorList>
    </citation>
    <scope>NUCLEOTIDE SEQUENCE [LARGE SCALE GENOMIC DNA]</scope>
    <source>
        <strain evidence="7 8">FSS-62</strain>
    </source>
</reference>
<dbReference type="InterPro" id="IPR036736">
    <property type="entry name" value="ACP-like_sf"/>
</dbReference>
<evidence type="ECO:0000256" key="3">
    <source>
        <dbReference type="ARBA" id="ARBA00022679"/>
    </source>
</evidence>
<organism evidence="7 8">
    <name type="scientific">Umezakia ovalisporum FSS-62</name>
    <dbReference type="NCBI Taxonomy" id="2971776"/>
    <lineage>
        <taxon>Bacteria</taxon>
        <taxon>Bacillati</taxon>
        <taxon>Cyanobacteriota</taxon>
        <taxon>Cyanophyceae</taxon>
        <taxon>Nostocales</taxon>
        <taxon>Nodulariaceae</taxon>
        <taxon>Umezakia</taxon>
    </lineage>
</organism>
<dbReference type="InterPro" id="IPR050091">
    <property type="entry name" value="PKS_NRPS_Biosynth_Enz"/>
</dbReference>
<dbReference type="Gene3D" id="3.30.70.3290">
    <property type="match status" value="2"/>
</dbReference>
<dbReference type="InterPro" id="IPR014030">
    <property type="entry name" value="Ketoacyl_synth_N"/>
</dbReference>
<dbReference type="SMART" id="SM00825">
    <property type="entry name" value="PKS_KS"/>
    <property type="match status" value="1"/>
</dbReference>
<dbReference type="InterPro" id="IPR014031">
    <property type="entry name" value="Ketoacyl_synth_C"/>
</dbReference>
<dbReference type="Gene3D" id="3.40.366.10">
    <property type="entry name" value="Malonyl-Coenzyme A Acyl Carrier Protein, domain 2"/>
    <property type="match status" value="2"/>
</dbReference>
<dbReference type="SUPFAM" id="SSF52151">
    <property type="entry name" value="FabD/lysophospholipase-like"/>
    <property type="match status" value="1"/>
</dbReference>
<sequence length="1086" mass="122292">MNQTSQQDKNYFSCSEEERVKKQAHTPAKEREEQEIQGIAVVGISCRFPGANDYKEFWLNLEAGVNSITEIPLQRWDVQKYYSPNPQERNKSISKWSGLIEGAEEFDAQFFGISPREAKVIDPQQRLMLELSLSCLEDAGYSASQLSGSQTGVFIGACNYDSILFLNKDSEKIEGHTATGSWTCMIPNRISHFFDFRGPSIPVDTACSSSLVAIHLAINALKSQECEMALVGGISVLNTPIMYIQMSELGMLSPTGQCHSFDSNADGYVRGEGAGIILLKPLAKAIEDQDHIYGVIKGTSLNHGGKSRTLTAPNIYAQSQVVRDAFIKADFAPNTVSYIETHGTGTPLGDPIEINSLKRGFRHLYQQYNLPVSTESYCGLGTVKTNIGHLEGAAGIAGVIKVLLAMQHKKLPKNLNFQQLNPRIDLKNSPFYIVSETEEWQQLKTEIGELLPRRAGVSSFGIGGVNAHIVVEEAPALEIKKAEVERPVHILTLSAKSDKALKELVKKYQRYLQLNQETSTANICFTANNGRVHFQERLALVAESNAELEKQLAAFLKVNQVHGLVRGKAQKESPKVAFLFTDLFKDQGNEYVNMGWQLYQTQPTFRQILDKCDEILRPYLEQSLLTVLYPQLTASAGNSSLLDEIDQTAYTQPALFAVEYALAKLWQSWGINPDIVVGHGVGEYVAATIAGVFSLEDGLKLIATRSGLKEFMLWEFASVAEEITYSQPQIPIISPHLSGEKITEAIATAKYWTDDLVESVDLAQTMQTLYQLGYKMFLQIGLKAKVVETEHQFLPENGGLWLPLLNLPQEDWQQMLSSLARLYVEGVQVNWSGFDQDYPRGKVALPTYPFQRQRYGQEVEKEYQQNEPEKDTLERSGYLIGEVIDKIATNNLLKELTFSEQFTEQEQKLLPKLLDILSTRLKEYNQSSEQYLGILQQLEKTPQQERQQLMRQYLQGVVGELLEFDESHCLDAQLGFFDMGMNYSTMLKLRDQLQRNFGCFLSVTALSEHFNIEELSKYLIKKIFASELEEKPEIEIYENSENQHHLLDNEFNLICDNVITNAMQEEVIAIALQDELKEIQTLLNQE</sequence>
<feature type="domain" description="Carrier" evidence="5">
    <location>
        <begin position="948"/>
        <end position="1023"/>
    </location>
</feature>
<dbReference type="Proteomes" id="UP001159370">
    <property type="component" value="Unassembled WGS sequence"/>
</dbReference>
<protein>
    <submittedName>
        <fullName evidence="7">Acyltransferase domain-containing protein</fullName>
    </submittedName>
</protein>
<dbReference type="PROSITE" id="PS00606">
    <property type="entry name" value="KS3_1"/>
    <property type="match status" value="1"/>
</dbReference>
<dbReference type="GO" id="GO:0031177">
    <property type="term" value="F:phosphopantetheine binding"/>
    <property type="evidence" value="ECO:0007669"/>
    <property type="project" value="InterPro"/>
</dbReference>
<dbReference type="GO" id="GO:0006633">
    <property type="term" value="P:fatty acid biosynthetic process"/>
    <property type="evidence" value="ECO:0007669"/>
    <property type="project" value="InterPro"/>
</dbReference>
<dbReference type="CDD" id="cd00833">
    <property type="entry name" value="PKS"/>
    <property type="match status" value="1"/>
</dbReference>
<evidence type="ECO:0000256" key="2">
    <source>
        <dbReference type="ARBA" id="ARBA00022553"/>
    </source>
</evidence>
<feature type="compositionally biased region" description="Basic and acidic residues" evidence="4">
    <location>
        <begin position="16"/>
        <end position="32"/>
    </location>
</feature>
<dbReference type="SMART" id="SM00827">
    <property type="entry name" value="PKS_AT"/>
    <property type="match status" value="1"/>
</dbReference>
<dbReference type="PANTHER" id="PTHR43775:SF37">
    <property type="entry name" value="SI:DKEY-61P9.11"/>
    <property type="match status" value="1"/>
</dbReference>
<dbReference type="AlphaFoldDB" id="A0AA43H0I4"/>
<evidence type="ECO:0000256" key="4">
    <source>
        <dbReference type="SAM" id="MobiDB-lite"/>
    </source>
</evidence>
<dbReference type="Pfam" id="PF00109">
    <property type="entry name" value="ketoacyl-synt"/>
    <property type="match status" value="1"/>
</dbReference>
<dbReference type="InterPro" id="IPR001227">
    <property type="entry name" value="Ac_transferase_dom_sf"/>
</dbReference>
<dbReference type="PROSITE" id="PS52004">
    <property type="entry name" value="KS3_2"/>
    <property type="match status" value="1"/>
</dbReference>
<dbReference type="Pfam" id="PF00550">
    <property type="entry name" value="PP-binding"/>
    <property type="match status" value="1"/>
</dbReference>
<proteinExistence type="predicted"/>
<dbReference type="SMART" id="SM00823">
    <property type="entry name" value="PKS_PP"/>
    <property type="match status" value="1"/>
</dbReference>
<evidence type="ECO:0000259" key="5">
    <source>
        <dbReference type="PROSITE" id="PS50075"/>
    </source>
</evidence>
<gene>
    <name evidence="7" type="ORF">NWP23_14370</name>
</gene>
<dbReference type="InterPro" id="IPR016039">
    <property type="entry name" value="Thiolase-like"/>
</dbReference>
<keyword evidence="1" id="KW-0596">Phosphopantetheine</keyword>
<keyword evidence="7" id="KW-0012">Acyltransferase</keyword>
<dbReference type="EMBL" id="JANQDL010000097">
    <property type="protein sequence ID" value="MDH6064914.1"/>
    <property type="molecule type" value="Genomic_DNA"/>
</dbReference>
<dbReference type="InterPro" id="IPR009081">
    <property type="entry name" value="PP-bd_ACP"/>
</dbReference>
<evidence type="ECO:0000256" key="1">
    <source>
        <dbReference type="ARBA" id="ARBA00022450"/>
    </source>
</evidence>
<dbReference type="RefSeq" id="WP_280700879.1">
    <property type="nucleotide sequence ID" value="NZ_JANQDL010000097.1"/>
</dbReference>
<evidence type="ECO:0000259" key="6">
    <source>
        <dbReference type="PROSITE" id="PS52004"/>
    </source>
</evidence>
<dbReference type="SUPFAM" id="SSF53901">
    <property type="entry name" value="Thiolase-like"/>
    <property type="match status" value="1"/>
</dbReference>